<comment type="caution">
    <text evidence="1">The sequence shown here is derived from an EMBL/GenBank/DDBJ whole genome shotgun (WGS) entry which is preliminary data.</text>
</comment>
<proteinExistence type="predicted"/>
<sequence>MAPRTGRDLSQEHEKWVHDNSHGFQLIGTRFGGIRSSQVHHLKLLVTLERNTCPGDWKGIETGETSRLFNDFLKLSESEISDVQYKLIFDIVEFRASLNKLAQFLAAYHGLSRSNTGESARFWIEPTGKDLVYLGQLNKAFGLIRFLAPPPDDMVSGFALSRGSVQHDFHKVRYWRPSLWLAAAIVGKHSVGSAEWIKRDLFPVLRSFGQAPIDQIKEFIPRGKVPNDKPLTFKAPVDLASKTWALDFTTSGIQVPEEARASEAKAPEIKAHGIKASKDMVFELKTPETKAPEIKAPEMKAPEMKAPEFEAFDSEFGHREHRCCRLWPSV</sequence>
<gene>
    <name evidence="1" type="ORF">P8C59_009422</name>
</gene>
<dbReference type="AlphaFoldDB" id="A0AAD9ID67"/>
<name>A0AAD9ID67_9PEZI</name>
<keyword evidence="2" id="KW-1185">Reference proteome</keyword>
<evidence type="ECO:0000313" key="1">
    <source>
        <dbReference type="EMBL" id="KAK2075283.1"/>
    </source>
</evidence>
<dbReference type="EMBL" id="JAQQPM010000009">
    <property type="protein sequence ID" value="KAK2075283.1"/>
    <property type="molecule type" value="Genomic_DNA"/>
</dbReference>
<protein>
    <submittedName>
        <fullName evidence="1">Uncharacterized protein</fullName>
    </submittedName>
</protein>
<accession>A0AAD9ID67</accession>
<organism evidence="1 2">
    <name type="scientific">Phyllachora maydis</name>
    <dbReference type="NCBI Taxonomy" id="1825666"/>
    <lineage>
        <taxon>Eukaryota</taxon>
        <taxon>Fungi</taxon>
        <taxon>Dikarya</taxon>
        <taxon>Ascomycota</taxon>
        <taxon>Pezizomycotina</taxon>
        <taxon>Sordariomycetes</taxon>
        <taxon>Sordariomycetidae</taxon>
        <taxon>Phyllachorales</taxon>
        <taxon>Phyllachoraceae</taxon>
        <taxon>Phyllachora</taxon>
    </lineage>
</organism>
<reference evidence="1" key="1">
    <citation type="journal article" date="2023" name="Mol. Plant Microbe Interact.">
        <title>Elucidating the Obligate Nature and Biological Capacity of an Invasive Fungal Corn Pathogen.</title>
        <authorList>
            <person name="MacCready J.S."/>
            <person name="Roggenkamp E.M."/>
            <person name="Gdanetz K."/>
            <person name="Chilvers M.I."/>
        </authorList>
    </citation>
    <scope>NUCLEOTIDE SEQUENCE</scope>
    <source>
        <strain evidence="1">PM02</strain>
    </source>
</reference>
<dbReference type="Proteomes" id="UP001217918">
    <property type="component" value="Unassembled WGS sequence"/>
</dbReference>
<evidence type="ECO:0000313" key="2">
    <source>
        <dbReference type="Proteomes" id="UP001217918"/>
    </source>
</evidence>